<dbReference type="PANTHER" id="PTHR10578">
    <property type="entry name" value="S -2-HYDROXY-ACID OXIDASE-RELATED"/>
    <property type="match status" value="1"/>
</dbReference>
<dbReference type="RefSeq" id="WP_244805397.1">
    <property type="nucleotide sequence ID" value="NZ_JALIEA010000017.1"/>
</dbReference>
<dbReference type="PROSITE" id="PS51349">
    <property type="entry name" value="FMN_HYDROXY_ACID_DH_2"/>
    <property type="match status" value="1"/>
</dbReference>
<evidence type="ECO:0000259" key="7">
    <source>
        <dbReference type="PROSITE" id="PS51349"/>
    </source>
</evidence>
<dbReference type="PROSITE" id="PS00557">
    <property type="entry name" value="FMN_HYDROXY_ACID_DH_1"/>
    <property type="match status" value="1"/>
</dbReference>
<evidence type="ECO:0000313" key="9">
    <source>
        <dbReference type="Proteomes" id="UP001139207"/>
    </source>
</evidence>
<dbReference type="Proteomes" id="UP001139207">
    <property type="component" value="Unassembled WGS sequence"/>
</dbReference>
<keyword evidence="5" id="KW-0285">Flavoprotein</keyword>
<accession>A0A9X1WIH5</accession>
<protein>
    <submittedName>
        <fullName evidence="8">Alpha-hydroxy-acid oxidizing protein</fullName>
    </submittedName>
</protein>
<dbReference type="PANTHER" id="PTHR10578:SF143">
    <property type="entry name" value="FMN-DEPENDENT ALPHA-HYDROXY ACID DEHYDROGENASE PB1A11.03"/>
    <property type="match status" value="1"/>
</dbReference>
<evidence type="ECO:0000256" key="2">
    <source>
        <dbReference type="ARBA" id="ARBA00023002"/>
    </source>
</evidence>
<feature type="binding site" evidence="5">
    <location>
        <position position="344"/>
    </location>
    <ligand>
        <name>FMN</name>
        <dbReference type="ChEBI" id="CHEBI:58210"/>
    </ligand>
</feature>
<dbReference type="Pfam" id="PF01070">
    <property type="entry name" value="FMN_dh"/>
    <property type="match status" value="1"/>
</dbReference>
<organism evidence="8 9">
    <name type="scientific">Corynebacterium kalidii</name>
    <dbReference type="NCBI Taxonomy" id="2931982"/>
    <lineage>
        <taxon>Bacteria</taxon>
        <taxon>Bacillati</taxon>
        <taxon>Actinomycetota</taxon>
        <taxon>Actinomycetes</taxon>
        <taxon>Mycobacteriales</taxon>
        <taxon>Corynebacteriaceae</taxon>
        <taxon>Corynebacterium</taxon>
    </lineage>
</organism>
<dbReference type="InterPro" id="IPR013785">
    <property type="entry name" value="Aldolase_TIM"/>
</dbReference>
<feature type="binding site" evidence="5">
    <location>
        <position position="349"/>
    </location>
    <ligand>
        <name>glyoxylate</name>
        <dbReference type="ChEBI" id="CHEBI:36655"/>
    </ligand>
</feature>
<gene>
    <name evidence="8" type="ORF">MUN33_13370</name>
</gene>
<feature type="binding site" evidence="5">
    <location>
        <position position="143"/>
    </location>
    <ligand>
        <name>FMN</name>
        <dbReference type="ChEBI" id="CHEBI:58210"/>
    </ligand>
</feature>
<keyword evidence="2" id="KW-0560">Oxidoreductase</keyword>
<dbReference type="GO" id="GO:0016491">
    <property type="term" value="F:oxidoreductase activity"/>
    <property type="evidence" value="ECO:0007669"/>
    <property type="project" value="UniProtKB-KW"/>
</dbReference>
<feature type="binding site" evidence="5">
    <location>
        <position position="346"/>
    </location>
    <ligand>
        <name>glyoxylate</name>
        <dbReference type="ChEBI" id="CHEBI:36655"/>
    </ligand>
</feature>
<feature type="domain" description="FMN hydroxy acid dehydrogenase" evidence="7">
    <location>
        <begin position="35"/>
        <end position="451"/>
    </location>
</feature>
<feature type="active site" description="Proton acceptor" evidence="4">
    <location>
        <position position="346"/>
    </location>
</feature>
<evidence type="ECO:0000256" key="4">
    <source>
        <dbReference type="PIRSR" id="PIRSR000138-1"/>
    </source>
</evidence>
<dbReference type="PIRSF" id="PIRSF000138">
    <property type="entry name" value="Al-hdrx_acd_dh"/>
    <property type="match status" value="1"/>
</dbReference>
<comment type="cofactor">
    <cofactor evidence="1">
        <name>FMN</name>
        <dbReference type="ChEBI" id="CHEBI:58210"/>
    </cofactor>
</comment>
<feature type="binding site" evidence="5">
    <location>
        <position position="203"/>
    </location>
    <ligand>
        <name>FMN</name>
        <dbReference type="ChEBI" id="CHEBI:58210"/>
    </ligand>
</feature>
<feature type="binding site" evidence="5">
    <location>
        <position position="61"/>
    </location>
    <ligand>
        <name>glyoxylate</name>
        <dbReference type="ChEBI" id="CHEBI:36655"/>
    </ligand>
</feature>
<name>A0A9X1WIH5_9CORY</name>
<feature type="binding site" evidence="5">
    <location>
        <begin position="400"/>
        <end position="401"/>
    </location>
    <ligand>
        <name>FMN</name>
        <dbReference type="ChEBI" id="CHEBI:58210"/>
    </ligand>
</feature>
<comment type="similarity">
    <text evidence="3">Belongs to the FMN-dependent alpha-hydroxy acid dehydrogenase family.</text>
</comment>
<dbReference type="InterPro" id="IPR008259">
    <property type="entry name" value="FMN_hydac_DH_AS"/>
</dbReference>
<feature type="binding site" evidence="5">
    <location>
        <position position="322"/>
    </location>
    <ligand>
        <name>FMN</name>
        <dbReference type="ChEBI" id="CHEBI:58210"/>
    </ligand>
</feature>
<keyword evidence="5" id="KW-0288">FMN</keyword>
<feature type="binding site" evidence="5">
    <location>
        <position position="175"/>
    </location>
    <ligand>
        <name>FMN</name>
        <dbReference type="ChEBI" id="CHEBI:58210"/>
    </ligand>
</feature>
<feature type="binding site" evidence="5">
    <location>
        <position position="177"/>
    </location>
    <ligand>
        <name>glyoxylate</name>
        <dbReference type="ChEBI" id="CHEBI:36655"/>
    </ligand>
</feature>
<feature type="region of interest" description="Disordered" evidence="6">
    <location>
        <begin position="1"/>
        <end position="32"/>
    </location>
</feature>
<dbReference type="InterPro" id="IPR037396">
    <property type="entry name" value="FMN_HAD"/>
</dbReference>
<evidence type="ECO:0000256" key="3">
    <source>
        <dbReference type="ARBA" id="ARBA00024042"/>
    </source>
</evidence>
<dbReference type="Gene3D" id="3.20.20.70">
    <property type="entry name" value="Aldolase class I"/>
    <property type="match status" value="1"/>
</dbReference>
<dbReference type="AlphaFoldDB" id="A0A9X1WIH5"/>
<proteinExistence type="inferred from homology"/>
<dbReference type="SUPFAM" id="SSF51395">
    <property type="entry name" value="FMN-linked oxidoreductases"/>
    <property type="match status" value="1"/>
</dbReference>
<dbReference type="EMBL" id="JALIEA010000017">
    <property type="protein sequence ID" value="MCJ7859689.1"/>
    <property type="molecule type" value="Genomic_DNA"/>
</dbReference>
<feature type="compositionally biased region" description="Polar residues" evidence="6">
    <location>
        <begin position="1"/>
        <end position="16"/>
    </location>
</feature>
<evidence type="ECO:0000256" key="6">
    <source>
        <dbReference type="SAM" id="MobiDB-lite"/>
    </source>
</evidence>
<comment type="caution">
    <text evidence="8">The sequence shown here is derived from an EMBL/GenBank/DDBJ whole genome shotgun (WGS) entry which is preliminary data.</text>
</comment>
<dbReference type="InterPro" id="IPR012133">
    <property type="entry name" value="Alpha-hydoxy_acid_DH_FMN"/>
</dbReference>
<dbReference type="InterPro" id="IPR000262">
    <property type="entry name" value="FMN-dep_DH"/>
</dbReference>
<feature type="binding site" evidence="5">
    <location>
        <begin position="114"/>
        <end position="116"/>
    </location>
    <ligand>
        <name>FMN</name>
        <dbReference type="ChEBI" id="CHEBI:58210"/>
    </ligand>
</feature>
<feature type="binding site" evidence="5">
    <location>
        <begin position="377"/>
        <end position="381"/>
    </location>
    <ligand>
        <name>FMN</name>
        <dbReference type="ChEBI" id="CHEBI:58210"/>
    </ligand>
</feature>
<reference evidence="8" key="1">
    <citation type="submission" date="2022-04" db="EMBL/GenBank/DDBJ databases">
        <title>Corynebacterium kalidii LD5P10.</title>
        <authorList>
            <person name="Sun J.Q."/>
        </authorList>
    </citation>
    <scope>NUCLEOTIDE SEQUENCE</scope>
    <source>
        <strain evidence="8">LD5P10</strain>
    </source>
</reference>
<keyword evidence="9" id="KW-1185">Reference proteome</keyword>
<dbReference type="GO" id="GO:0010181">
    <property type="term" value="F:FMN binding"/>
    <property type="evidence" value="ECO:0007669"/>
    <property type="project" value="InterPro"/>
</dbReference>
<evidence type="ECO:0000256" key="5">
    <source>
        <dbReference type="PIRSR" id="PIRSR000138-2"/>
    </source>
</evidence>
<evidence type="ECO:0000256" key="1">
    <source>
        <dbReference type="ARBA" id="ARBA00001917"/>
    </source>
</evidence>
<evidence type="ECO:0000313" key="8">
    <source>
        <dbReference type="EMBL" id="MCJ7859689.1"/>
    </source>
</evidence>
<feature type="binding site" evidence="5">
    <location>
        <position position="212"/>
    </location>
    <ligand>
        <name>glyoxylate</name>
        <dbReference type="ChEBI" id="CHEBI:36655"/>
    </ligand>
</feature>
<sequence length="462" mass="49457">MDSTDSTSTARTNATSPGPGRARQDTIYRSGVAGIRPKVPTDAAGLERAARRAMSRKAWAYVNGAAGEGRTRDNNREAFDRYRIVPRMAHGVKQRDLSTTILGQELTSPVLLAPVGAGALVHPDSDLMIARAAARADVPYVVSNQGSSPLEEIASTYRNARHTTESSRNAGHWFQLYWSTDETLVDSLIARAEDSGAGALVVTLDTTVLGWRPQDLNLGSLPFSRGQGIAQYTSDHRFLQIVRRRLRDRTSGGTAGVRVTPAAVASLFSIARHHPGPTLRNLLAPEPRASVETFLDIYSNPGLDWDMLATLRHRTHLPVVVKGVLHPDDAERAFEAGADAVVVSNHGGRQVDGAVASLDALVEIRERLGDGPTVLLDSGVRTGRDVAVAVALGADAVLLGRPHLYGLAVAGERGVQEVVENVLAELDLTMALTGASDIASLRRTELRRECPCGTPVSVPPPR</sequence>